<keyword evidence="6" id="KW-0547">Nucleotide-binding</keyword>
<reference evidence="11 12" key="1">
    <citation type="journal article" date="2018" name="G3 (Bethesda)">
        <title>Phylogenetic and Phylogenomic Definition of Rhizopus Species.</title>
        <authorList>
            <person name="Gryganskyi A.P."/>
            <person name="Golan J."/>
            <person name="Dolatabadi S."/>
            <person name="Mondo S."/>
            <person name="Robb S."/>
            <person name="Idnurm A."/>
            <person name="Muszewska A."/>
            <person name="Steczkiewicz K."/>
            <person name="Masonjones S."/>
            <person name="Liao H.L."/>
            <person name="Gajdeczka M.T."/>
            <person name="Anike F."/>
            <person name="Vuek A."/>
            <person name="Anishchenko I.M."/>
            <person name="Voigt K."/>
            <person name="de Hoog G.S."/>
            <person name="Smith M.E."/>
            <person name="Heitman J."/>
            <person name="Vilgalys R."/>
            <person name="Stajich J.E."/>
        </authorList>
    </citation>
    <scope>NUCLEOTIDE SEQUENCE [LARGE SCALE GENOMIC DNA]</scope>
    <source>
        <strain evidence="11 12">LSU 92-RS-03</strain>
    </source>
</reference>
<sequence>MEAHYRACLFAGITLCGCNAEVTPSQLEYQVGPCLGVTIGDELYMARYIMERITEEFGVAVSLHPKPIPGEWNPTGCHINFSTNEMRASPDGMLAIDQAVENMSSRHFEHIEVYGQDNELRLTGEYETGHISVFSCGVGNRGASIRIPRSVAILMQPLQ</sequence>
<comment type="subcellular location">
    <subcellularLocation>
        <location evidence="1">Cytoplasm</location>
    </subcellularLocation>
</comment>
<dbReference type="EC" id="6.3.1.2" evidence="3"/>
<dbReference type="Pfam" id="PF00120">
    <property type="entry name" value="Gln-synt_C"/>
    <property type="match status" value="1"/>
</dbReference>
<evidence type="ECO:0000313" key="11">
    <source>
        <dbReference type="EMBL" id="RCH78140.1"/>
    </source>
</evidence>
<evidence type="ECO:0000313" key="12">
    <source>
        <dbReference type="Proteomes" id="UP000253551"/>
    </source>
</evidence>
<dbReference type="AlphaFoldDB" id="A0A367IKE6"/>
<dbReference type="InterPro" id="IPR050292">
    <property type="entry name" value="Glutamine_Synthetase"/>
</dbReference>
<dbReference type="PROSITE" id="PS51257">
    <property type="entry name" value="PROKAR_LIPOPROTEIN"/>
    <property type="match status" value="1"/>
</dbReference>
<dbReference type="SUPFAM" id="SSF55931">
    <property type="entry name" value="Glutamine synthetase/guanido kinase"/>
    <property type="match status" value="1"/>
</dbReference>
<evidence type="ECO:0000256" key="3">
    <source>
        <dbReference type="ARBA" id="ARBA00012937"/>
    </source>
</evidence>
<name>A0A367IKE6_RHIST</name>
<dbReference type="STRING" id="4846.A0A367IKE6"/>
<dbReference type="FunFam" id="3.30.590.10:FF:000011">
    <property type="entry name" value="Glutamine synthetase"/>
    <property type="match status" value="1"/>
</dbReference>
<dbReference type="GO" id="GO:0004356">
    <property type="term" value="F:glutamine synthetase activity"/>
    <property type="evidence" value="ECO:0007669"/>
    <property type="project" value="UniProtKB-EC"/>
</dbReference>
<gene>
    <name evidence="11" type="primary">GLN1_2</name>
    <name evidence="11" type="ORF">CU098_006401</name>
</gene>
<evidence type="ECO:0000256" key="4">
    <source>
        <dbReference type="ARBA" id="ARBA00022490"/>
    </source>
</evidence>
<protein>
    <recommendedName>
        <fullName evidence="3">glutamine synthetase</fullName>
        <ecNumber evidence="3">6.3.1.2</ecNumber>
    </recommendedName>
</protein>
<keyword evidence="7" id="KW-0067">ATP-binding</keyword>
<dbReference type="InterPro" id="IPR014746">
    <property type="entry name" value="Gln_synth/guanido_kin_cat_dom"/>
</dbReference>
<evidence type="ECO:0000256" key="7">
    <source>
        <dbReference type="ARBA" id="ARBA00022840"/>
    </source>
</evidence>
<dbReference type="PROSITE" id="PS51987">
    <property type="entry name" value="GS_CATALYTIC"/>
    <property type="match status" value="1"/>
</dbReference>
<dbReference type="InterPro" id="IPR008146">
    <property type="entry name" value="Gln_synth_cat_dom"/>
</dbReference>
<evidence type="ECO:0000256" key="5">
    <source>
        <dbReference type="ARBA" id="ARBA00022598"/>
    </source>
</evidence>
<comment type="similarity">
    <text evidence="2 8 9">Belongs to the glutamine synthetase family.</text>
</comment>
<evidence type="ECO:0000256" key="2">
    <source>
        <dbReference type="ARBA" id="ARBA00009897"/>
    </source>
</evidence>
<evidence type="ECO:0000256" key="1">
    <source>
        <dbReference type="ARBA" id="ARBA00004496"/>
    </source>
</evidence>
<accession>A0A367IKE6</accession>
<dbReference type="PANTHER" id="PTHR20852">
    <property type="entry name" value="GLUTAMINE SYNTHETASE"/>
    <property type="match status" value="1"/>
</dbReference>
<evidence type="ECO:0000256" key="8">
    <source>
        <dbReference type="PROSITE-ProRule" id="PRU01331"/>
    </source>
</evidence>
<dbReference type="OrthoDB" id="2212652at2759"/>
<keyword evidence="4" id="KW-0963">Cytoplasm</keyword>
<feature type="domain" description="GS catalytic" evidence="10">
    <location>
        <begin position="1"/>
        <end position="159"/>
    </location>
</feature>
<organism evidence="11 12">
    <name type="scientific">Rhizopus stolonifer</name>
    <name type="common">Rhizopus nigricans</name>
    <dbReference type="NCBI Taxonomy" id="4846"/>
    <lineage>
        <taxon>Eukaryota</taxon>
        <taxon>Fungi</taxon>
        <taxon>Fungi incertae sedis</taxon>
        <taxon>Mucoromycota</taxon>
        <taxon>Mucoromycotina</taxon>
        <taxon>Mucoromycetes</taxon>
        <taxon>Mucorales</taxon>
        <taxon>Mucorineae</taxon>
        <taxon>Rhizopodaceae</taxon>
        <taxon>Rhizopus</taxon>
    </lineage>
</organism>
<proteinExistence type="inferred from homology"/>
<keyword evidence="5 11" id="KW-0436">Ligase</keyword>
<dbReference type="GO" id="GO:0005737">
    <property type="term" value="C:cytoplasm"/>
    <property type="evidence" value="ECO:0007669"/>
    <property type="project" value="UniProtKB-SubCell"/>
</dbReference>
<dbReference type="GO" id="GO:0005524">
    <property type="term" value="F:ATP binding"/>
    <property type="evidence" value="ECO:0007669"/>
    <property type="project" value="UniProtKB-KW"/>
</dbReference>
<evidence type="ECO:0000259" key="10">
    <source>
        <dbReference type="PROSITE" id="PS51987"/>
    </source>
</evidence>
<dbReference type="Proteomes" id="UP000253551">
    <property type="component" value="Unassembled WGS sequence"/>
</dbReference>
<dbReference type="SMART" id="SM01230">
    <property type="entry name" value="Gln-synt_C"/>
    <property type="match status" value="1"/>
</dbReference>
<dbReference type="GO" id="GO:0006542">
    <property type="term" value="P:glutamine biosynthetic process"/>
    <property type="evidence" value="ECO:0007669"/>
    <property type="project" value="TreeGrafter"/>
</dbReference>
<dbReference type="PANTHER" id="PTHR20852:SF57">
    <property type="entry name" value="GLUTAMINE SYNTHETASE 2 CYTOPLASMIC"/>
    <property type="match status" value="1"/>
</dbReference>
<dbReference type="EMBL" id="PJQM01007471">
    <property type="protein sequence ID" value="RCH78140.1"/>
    <property type="molecule type" value="Genomic_DNA"/>
</dbReference>
<keyword evidence="12" id="KW-1185">Reference proteome</keyword>
<evidence type="ECO:0000256" key="9">
    <source>
        <dbReference type="RuleBase" id="RU000384"/>
    </source>
</evidence>
<dbReference type="Gene3D" id="3.30.590.10">
    <property type="entry name" value="Glutamine synthetase/guanido kinase, catalytic domain"/>
    <property type="match status" value="1"/>
</dbReference>
<comment type="caution">
    <text evidence="11">The sequence shown here is derived from an EMBL/GenBank/DDBJ whole genome shotgun (WGS) entry which is preliminary data.</text>
</comment>
<evidence type="ECO:0000256" key="6">
    <source>
        <dbReference type="ARBA" id="ARBA00022741"/>
    </source>
</evidence>